<feature type="compositionally biased region" description="Basic and acidic residues" evidence="1">
    <location>
        <begin position="92"/>
        <end position="106"/>
    </location>
</feature>
<dbReference type="Proteomes" id="UP000053825">
    <property type="component" value="Unassembled WGS sequence"/>
</dbReference>
<dbReference type="EMBL" id="KQ414813">
    <property type="protein sequence ID" value="KOC60552.1"/>
    <property type="molecule type" value="Genomic_DNA"/>
</dbReference>
<sequence>MHKKLFVEQPNLVNSKGPILLHDNARPHVSQFTNWVMCCCCLLGERSPFRVGEYGAWLSDALTAQESTGTDTWVTLWRRERLDYLPVASERGEYREGTRTPEEARRGLLSTSGGMERPAGLSAGRERTRAIPGSILEWKERLDYLPVASEKGEYREVTRTPEEARRGLLSTSDGMERMVAYQEKCGWTLRSYAYHLNIVIGEYGSYTWVDPGMEKTVGLSAGRLPASRVQEARRTPSHSNCYKSFYPFR</sequence>
<evidence type="ECO:0000313" key="3">
    <source>
        <dbReference type="Proteomes" id="UP000053825"/>
    </source>
</evidence>
<proteinExistence type="predicted"/>
<reference evidence="2 3" key="1">
    <citation type="submission" date="2015-07" db="EMBL/GenBank/DDBJ databases">
        <title>The genome of Habropoda laboriosa.</title>
        <authorList>
            <person name="Pan H."/>
            <person name="Kapheim K."/>
        </authorList>
    </citation>
    <scope>NUCLEOTIDE SEQUENCE [LARGE SCALE GENOMIC DNA]</scope>
    <source>
        <strain evidence="2">0110345459</strain>
    </source>
</reference>
<accession>A0A0L7QPJ0</accession>
<organism evidence="2 3">
    <name type="scientific">Habropoda laboriosa</name>
    <dbReference type="NCBI Taxonomy" id="597456"/>
    <lineage>
        <taxon>Eukaryota</taxon>
        <taxon>Metazoa</taxon>
        <taxon>Ecdysozoa</taxon>
        <taxon>Arthropoda</taxon>
        <taxon>Hexapoda</taxon>
        <taxon>Insecta</taxon>
        <taxon>Pterygota</taxon>
        <taxon>Neoptera</taxon>
        <taxon>Endopterygota</taxon>
        <taxon>Hymenoptera</taxon>
        <taxon>Apocrita</taxon>
        <taxon>Aculeata</taxon>
        <taxon>Apoidea</taxon>
        <taxon>Anthophila</taxon>
        <taxon>Apidae</taxon>
        <taxon>Habropoda</taxon>
    </lineage>
</organism>
<evidence type="ECO:0000313" key="2">
    <source>
        <dbReference type="EMBL" id="KOC60552.1"/>
    </source>
</evidence>
<keyword evidence="3" id="KW-1185">Reference proteome</keyword>
<evidence type="ECO:0000256" key="1">
    <source>
        <dbReference type="SAM" id="MobiDB-lite"/>
    </source>
</evidence>
<protein>
    <recommendedName>
        <fullName evidence="4">Histone-lysine N-methyltransferase SETMAR</fullName>
    </recommendedName>
</protein>
<dbReference type="AlphaFoldDB" id="A0A0L7QPJ0"/>
<feature type="region of interest" description="Disordered" evidence="1">
    <location>
        <begin position="92"/>
        <end position="126"/>
    </location>
</feature>
<gene>
    <name evidence="2" type="ORF">WH47_07685</name>
</gene>
<name>A0A0L7QPJ0_9HYME</name>
<evidence type="ECO:0008006" key="4">
    <source>
        <dbReference type="Google" id="ProtNLM"/>
    </source>
</evidence>